<dbReference type="FunFam" id="2.170.130.10:FF:000010">
    <property type="entry name" value="Ferripyoverdine receptor"/>
    <property type="match status" value="1"/>
</dbReference>
<organism evidence="17 18">
    <name type="scientific">Pseudomonas syringae</name>
    <dbReference type="NCBI Taxonomy" id="317"/>
    <lineage>
        <taxon>Bacteria</taxon>
        <taxon>Pseudomonadati</taxon>
        <taxon>Pseudomonadota</taxon>
        <taxon>Gammaproteobacteria</taxon>
        <taxon>Pseudomonadales</taxon>
        <taxon>Pseudomonadaceae</taxon>
        <taxon>Pseudomonas</taxon>
    </lineage>
</organism>
<protein>
    <submittedName>
        <fullName evidence="17">Ligand-gated channel protein</fullName>
    </submittedName>
</protein>
<evidence type="ECO:0000313" key="18">
    <source>
        <dbReference type="Proteomes" id="UP000028631"/>
    </source>
</evidence>
<name>A0A085V8P5_PSESX</name>
<evidence type="ECO:0000256" key="6">
    <source>
        <dbReference type="ARBA" id="ARBA00022692"/>
    </source>
</evidence>
<dbReference type="GO" id="GO:0009279">
    <property type="term" value="C:cell outer membrane"/>
    <property type="evidence" value="ECO:0007669"/>
    <property type="project" value="UniProtKB-SubCell"/>
</dbReference>
<dbReference type="Pfam" id="PF00593">
    <property type="entry name" value="TonB_dep_Rec_b-barrel"/>
    <property type="match status" value="1"/>
</dbReference>
<evidence type="ECO:0000256" key="2">
    <source>
        <dbReference type="ARBA" id="ARBA00009810"/>
    </source>
</evidence>
<dbReference type="PANTHER" id="PTHR32552">
    <property type="entry name" value="FERRICHROME IRON RECEPTOR-RELATED"/>
    <property type="match status" value="1"/>
</dbReference>
<evidence type="ECO:0000256" key="9">
    <source>
        <dbReference type="ARBA" id="ARBA00023065"/>
    </source>
</evidence>
<evidence type="ECO:0000256" key="8">
    <source>
        <dbReference type="ARBA" id="ARBA00023004"/>
    </source>
</evidence>
<dbReference type="EMBL" id="JPQU01000080">
    <property type="protein sequence ID" value="KFE51808.1"/>
    <property type="molecule type" value="Genomic_DNA"/>
</dbReference>
<dbReference type="InterPro" id="IPR037066">
    <property type="entry name" value="Plug_dom_sf"/>
</dbReference>
<dbReference type="Proteomes" id="UP000028631">
    <property type="component" value="Unassembled WGS sequence"/>
</dbReference>
<dbReference type="PROSITE" id="PS52016">
    <property type="entry name" value="TONB_DEPENDENT_REC_3"/>
    <property type="match status" value="1"/>
</dbReference>
<dbReference type="RefSeq" id="WP_418903565.1">
    <property type="nucleotide sequence ID" value="NZ_JPQU01000080.1"/>
</dbReference>
<dbReference type="InterPro" id="IPR036942">
    <property type="entry name" value="Beta-barrel_TonB_sf"/>
</dbReference>
<evidence type="ECO:0000256" key="13">
    <source>
        <dbReference type="ARBA" id="ARBA00023237"/>
    </source>
</evidence>
<keyword evidence="6 14" id="KW-0812">Transmembrane</keyword>
<evidence type="ECO:0000256" key="15">
    <source>
        <dbReference type="RuleBase" id="RU003357"/>
    </source>
</evidence>
<proteinExistence type="inferred from homology"/>
<evidence type="ECO:0000256" key="3">
    <source>
        <dbReference type="ARBA" id="ARBA00022448"/>
    </source>
</evidence>
<keyword evidence="13 14" id="KW-0998">Cell outer membrane</keyword>
<keyword evidence="8" id="KW-0408">Iron</keyword>
<reference evidence="17 18" key="1">
    <citation type="submission" date="2014-07" db="EMBL/GenBank/DDBJ databases">
        <title>Draft Genome Sequences of Environmental Pseudomonas syringae strains.</title>
        <authorList>
            <person name="Baltrus D.A."/>
            <person name="Berge O."/>
            <person name="Morris C."/>
        </authorList>
    </citation>
    <scope>NUCLEOTIDE SEQUENCE [LARGE SCALE GENOMIC DNA]</scope>
    <source>
        <strain evidence="17 18">GAW0119</strain>
    </source>
</reference>
<dbReference type="Gene3D" id="3.55.50.30">
    <property type="match status" value="1"/>
</dbReference>
<dbReference type="AlphaFoldDB" id="A0A085V8P5"/>
<keyword evidence="3 14" id="KW-0813">Transport</keyword>
<keyword evidence="10 15" id="KW-0798">TonB box</keyword>
<feature type="domain" description="Secretin/TonB short N-terminal" evidence="16">
    <location>
        <begin position="66"/>
        <end position="116"/>
    </location>
</feature>
<comment type="caution">
    <text evidence="17">The sequence shown here is derived from an EMBL/GenBank/DDBJ whole genome shotgun (WGS) entry which is preliminary data.</text>
</comment>
<dbReference type="Gene3D" id="2.170.130.10">
    <property type="entry name" value="TonB-dependent receptor, plug domain"/>
    <property type="match status" value="1"/>
</dbReference>
<evidence type="ECO:0000259" key="16">
    <source>
        <dbReference type="SMART" id="SM00965"/>
    </source>
</evidence>
<evidence type="ECO:0000256" key="10">
    <source>
        <dbReference type="ARBA" id="ARBA00023077"/>
    </source>
</evidence>
<keyword evidence="4 14" id="KW-1134">Transmembrane beta strand</keyword>
<dbReference type="InterPro" id="IPR010105">
    <property type="entry name" value="TonB_sidphr_rcpt"/>
</dbReference>
<comment type="subcellular location">
    <subcellularLocation>
        <location evidence="1 14">Cell outer membrane</location>
        <topology evidence="1 14">Multi-pass membrane protein</topology>
    </subcellularLocation>
</comment>
<dbReference type="NCBIfam" id="TIGR01783">
    <property type="entry name" value="TonB-siderophor"/>
    <property type="match status" value="1"/>
</dbReference>
<dbReference type="GO" id="GO:0038023">
    <property type="term" value="F:signaling receptor activity"/>
    <property type="evidence" value="ECO:0007669"/>
    <property type="project" value="InterPro"/>
</dbReference>
<evidence type="ECO:0000256" key="1">
    <source>
        <dbReference type="ARBA" id="ARBA00004571"/>
    </source>
</evidence>
<dbReference type="InterPro" id="IPR011662">
    <property type="entry name" value="Secretin/TonB_short_N"/>
</dbReference>
<sequence length="836" mass="91890">MKSTDNIPARRLLSIPMPCWRSSASAMVLGLALGVSAGAFAEVRPVNIPAQPLDAALNALGAQTGLQVLYRPEMVSGKKSAAVKGDLEPGAALGLLLRNAGLDYRIENNTIYLSENGAPMAAMELGETTIQGQGMGMATENSGSYTTGLTSVGSKTPTSLRETPQSISIVSQQLIADQQMTDINDAMRATPGITVQNNTYRTADILSRGFSIQNFQLDGAAPMAQGSAMGSFYSSNVYDLAEFDHIEVLRGSAALFGGTGDPGGLVNMVRKRPRDAFQLKLTASAGSWDNYRQELDVTGPIAFDGKLRGRMVVANTDRQYFVDNRSTEKPFVYGVLEADVTDDTMLTFGVRYNKAHENGTQSSVPRYVDGSDLKLPRHTGLTQNWAYTDATGREVFAKIDHKFNDDWKLNVSYTDLWDNGYFKSATSNGAGVNPVTGGGLIWYGTQVKQENQQRMWDTNVSGNFEAFGLKHSLVVGADYQDITSRWLGTGRFAAAGQPLNVFDPDSTPFPEPADDYNYSRDYKPNNQTQYGLYSTLRLQLAEPLHLILGARVQRYKFDQTYQTRVGTVWTPQSDISMRAPTKVTPFGGVVYDLNDEWSVYGSYSKIYKPQINRLQGPLPGTPMEALEGKTFETGLKGELFGGAVNTNFALYYTKRENEGVRDNSYPVNDYAFSGSCCWVSSGEVVSRGIDLEASGEILPDWMVMAGYTYNINRNKDSSAPLSTVTPKHLFKVFSTYRLPGVLSDFKIGGGVTAQSSNYLSGSVTYNGVTSNYDFDQPGYAVWSALAEYRVDEHWTVTYNANNIFDKNYYATVGSTFPTNWYGEPRNHMLTLRGTFW</sequence>
<evidence type="ECO:0000256" key="14">
    <source>
        <dbReference type="PROSITE-ProRule" id="PRU01360"/>
    </source>
</evidence>
<evidence type="ECO:0000313" key="17">
    <source>
        <dbReference type="EMBL" id="KFE51808.1"/>
    </source>
</evidence>
<dbReference type="SUPFAM" id="SSF56935">
    <property type="entry name" value="Porins"/>
    <property type="match status" value="1"/>
</dbReference>
<keyword evidence="7" id="KW-0732">Signal</keyword>
<dbReference type="PANTHER" id="PTHR32552:SF74">
    <property type="entry name" value="HYDROXAMATE SIDEROPHORE RECEPTOR FHUE"/>
    <property type="match status" value="1"/>
</dbReference>
<evidence type="ECO:0000256" key="12">
    <source>
        <dbReference type="ARBA" id="ARBA00023170"/>
    </source>
</evidence>
<dbReference type="GO" id="GO:0015891">
    <property type="term" value="P:siderophore transport"/>
    <property type="evidence" value="ECO:0007669"/>
    <property type="project" value="InterPro"/>
</dbReference>
<keyword evidence="11 14" id="KW-0472">Membrane</keyword>
<keyword evidence="12" id="KW-0675">Receptor</keyword>
<evidence type="ECO:0000256" key="7">
    <source>
        <dbReference type="ARBA" id="ARBA00022729"/>
    </source>
</evidence>
<accession>A0A085V8P5</accession>
<keyword evidence="9" id="KW-0406">Ion transport</keyword>
<dbReference type="InterPro" id="IPR012910">
    <property type="entry name" value="Plug_dom"/>
</dbReference>
<dbReference type="SMART" id="SM00965">
    <property type="entry name" value="STN"/>
    <property type="match status" value="1"/>
</dbReference>
<comment type="similarity">
    <text evidence="2 14 15">Belongs to the TonB-dependent receptor family.</text>
</comment>
<gene>
    <name evidence="17" type="ORF">IV01_23465</name>
</gene>
<evidence type="ECO:0000256" key="11">
    <source>
        <dbReference type="ARBA" id="ARBA00023136"/>
    </source>
</evidence>
<keyword evidence="5" id="KW-0410">Iron transport</keyword>
<keyword evidence="18" id="KW-1185">Reference proteome</keyword>
<dbReference type="Pfam" id="PF07715">
    <property type="entry name" value="Plug"/>
    <property type="match status" value="1"/>
</dbReference>
<evidence type="ECO:0000256" key="4">
    <source>
        <dbReference type="ARBA" id="ARBA00022452"/>
    </source>
</evidence>
<dbReference type="Pfam" id="PF07660">
    <property type="entry name" value="STN"/>
    <property type="match status" value="1"/>
</dbReference>
<dbReference type="Gene3D" id="2.40.170.20">
    <property type="entry name" value="TonB-dependent receptor, beta-barrel domain"/>
    <property type="match status" value="1"/>
</dbReference>
<dbReference type="InterPro" id="IPR000531">
    <property type="entry name" value="Beta-barrel_TonB"/>
</dbReference>
<evidence type="ECO:0000256" key="5">
    <source>
        <dbReference type="ARBA" id="ARBA00022496"/>
    </source>
</evidence>
<dbReference type="InterPro" id="IPR039426">
    <property type="entry name" value="TonB-dep_rcpt-like"/>
</dbReference>
<dbReference type="PATRIC" id="fig|317.175.peg.4892"/>
<dbReference type="CDD" id="cd01347">
    <property type="entry name" value="ligand_gated_channel"/>
    <property type="match status" value="1"/>
</dbReference>
<dbReference type="GO" id="GO:0015344">
    <property type="term" value="F:siderophore uptake transmembrane transporter activity"/>
    <property type="evidence" value="ECO:0007669"/>
    <property type="project" value="TreeGrafter"/>
</dbReference>